<comment type="caution">
    <text evidence="19">The sequence shown here is derived from an EMBL/GenBank/DDBJ whole genome shotgun (WGS) entry which is preliminary data.</text>
</comment>
<dbReference type="EC" id="2.4.99.28" evidence="14"/>
<keyword evidence="19" id="KW-0132">Cell division</keyword>
<comment type="catalytic activity">
    <reaction evidence="15">
        <text>[GlcNAc-(1-&gt;4)-Mur2Ac(oyl-L-Ala-gamma-D-Glu-L-Lys-D-Ala-D-Ala)](n)-di-trans,octa-cis-undecaprenyl diphosphate + beta-D-GlcNAc-(1-&gt;4)-Mur2Ac(oyl-L-Ala-gamma-D-Glu-L-Lys-D-Ala-D-Ala)-di-trans,octa-cis-undecaprenyl diphosphate = [GlcNAc-(1-&gt;4)-Mur2Ac(oyl-L-Ala-gamma-D-Glu-L-Lys-D-Ala-D-Ala)](n+1)-di-trans,octa-cis-undecaprenyl diphosphate + di-trans,octa-cis-undecaprenyl diphosphate + H(+)</text>
        <dbReference type="Rhea" id="RHEA:23708"/>
        <dbReference type="Rhea" id="RHEA-COMP:9602"/>
        <dbReference type="Rhea" id="RHEA-COMP:9603"/>
        <dbReference type="ChEBI" id="CHEBI:15378"/>
        <dbReference type="ChEBI" id="CHEBI:58405"/>
        <dbReference type="ChEBI" id="CHEBI:60033"/>
        <dbReference type="ChEBI" id="CHEBI:78435"/>
        <dbReference type="EC" id="2.4.99.28"/>
    </reaction>
</comment>
<dbReference type="GO" id="GO:0051301">
    <property type="term" value="P:cell division"/>
    <property type="evidence" value="ECO:0007669"/>
    <property type="project" value="UniProtKB-KW"/>
</dbReference>
<feature type="transmembrane region" description="Helical" evidence="18">
    <location>
        <begin position="74"/>
        <end position="92"/>
    </location>
</feature>
<evidence type="ECO:0000256" key="4">
    <source>
        <dbReference type="ARBA" id="ARBA00022692"/>
    </source>
</evidence>
<feature type="transmembrane region" description="Helical" evidence="18">
    <location>
        <begin position="366"/>
        <end position="387"/>
    </location>
</feature>
<comment type="function">
    <text evidence="16">Peptidoglycan polymerase that is essential for cell division.</text>
</comment>
<evidence type="ECO:0000256" key="5">
    <source>
        <dbReference type="ARBA" id="ARBA00022960"/>
    </source>
</evidence>
<feature type="transmembrane region" description="Helical" evidence="18">
    <location>
        <begin position="167"/>
        <end position="185"/>
    </location>
</feature>
<dbReference type="Proteomes" id="UP001194273">
    <property type="component" value="Unassembled WGS sequence"/>
</dbReference>
<evidence type="ECO:0000256" key="18">
    <source>
        <dbReference type="SAM" id="Phobius"/>
    </source>
</evidence>
<feature type="transmembrane region" description="Helical" evidence="18">
    <location>
        <begin position="212"/>
        <end position="233"/>
    </location>
</feature>
<organism evidence="19 20">
    <name type="scientific">Thermophilibacter gallinarum</name>
    <dbReference type="NCBI Taxonomy" id="2779357"/>
    <lineage>
        <taxon>Bacteria</taxon>
        <taxon>Bacillati</taxon>
        <taxon>Actinomycetota</taxon>
        <taxon>Coriobacteriia</taxon>
        <taxon>Coriobacteriales</taxon>
        <taxon>Atopobiaceae</taxon>
        <taxon>Thermophilibacter</taxon>
    </lineage>
</organism>
<keyword evidence="7 18" id="KW-1133">Transmembrane helix</keyword>
<dbReference type="PANTHER" id="PTHR30474:SF2">
    <property type="entry name" value="PEPTIDOGLYCAN GLYCOSYLTRANSFERASE FTSW-RELATED"/>
    <property type="match status" value="1"/>
</dbReference>
<accession>A0ABR9QS84</accession>
<evidence type="ECO:0000313" key="20">
    <source>
        <dbReference type="Proteomes" id="UP001194273"/>
    </source>
</evidence>
<evidence type="ECO:0000256" key="16">
    <source>
        <dbReference type="ARBA" id="ARBA00049966"/>
    </source>
</evidence>
<feature type="transmembrane region" description="Helical" evidence="18">
    <location>
        <begin position="254"/>
        <end position="274"/>
    </location>
</feature>
<feature type="compositionally biased region" description="Gly residues" evidence="17">
    <location>
        <begin position="488"/>
        <end position="498"/>
    </location>
</feature>
<keyword evidence="20" id="KW-1185">Reference proteome</keyword>
<dbReference type="RefSeq" id="WP_193529354.1">
    <property type="nucleotide sequence ID" value="NZ_JADCJZ010000001.1"/>
</dbReference>
<reference evidence="19 20" key="1">
    <citation type="submission" date="2020-10" db="EMBL/GenBank/DDBJ databases">
        <title>ChiBAC.</title>
        <authorList>
            <person name="Zenner C."/>
            <person name="Hitch T.C.A."/>
            <person name="Clavel T."/>
        </authorList>
    </citation>
    <scope>NUCLEOTIDE SEQUENCE [LARGE SCALE GENOMIC DNA]</scope>
    <source>
        <strain evidence="19 20">DSM 107455</strain>
    </source>
</reference>
<keyword evidence="2" id="KW-0328">Glycosyltransferase</keyword>
<evidence type="ECO:0000256" key="17">
    <source>
        <dbReference type="SAM" id="MobiDB-lite"/>
    </source>
</evidence>
<feature type="transmembrane region" description="Helical" evidence="18">
    <location>
        <begin position="34"/>
        <end position="54"/>
    </location>
</feature>
<evidence type="ECO:0000256" key="11">
    <source>
        <dbReference type="ARBA" id="ARBA00038053"/>
    </source>
</evidence>
<keyword evidence="8 18" id="KW-0472">Membrane</keyword>
<evidence type="ECO:0000256" key="12">
    <source>
        <dbReference type="ARBA" id="ARBA00041185"/>
    </source>
</evidence>
<evidence type="ECO:0000256" key="1">
    <source>
        <dbReference type="ARBA" id="ARBA00004141"/>
    </source>
</evidence>
<gene>
    <name evidence="19" type="ORF">INF26_03645</name>
</gene>
<evidence type="ECO:0000256" key="9">
    <source>
        <dbReference type="ARBA" id="ARBA00032370"/>
    </source>
</evidence>
<evidence type="ECO:0000256" key="7">
    <source>
        <dbReference type="ARBA" id="ARBA00022989"/>
    </source>
</evidence>
<evidence type="ECO:0000256" key="14">
    <source>
        <dbReference type="ARBA" id="ARBA00044770"/>
    </source>
</evidence>
<evidence type="ECO:0000256" key="15">
    <source>
        <dbReference type="ARBA" id="ARBA00049902"/>
    </source>
</evidence>
<feature type="transmembrane region" description="Helical" evidence="18">
    <location>
        <begin position="289"/>
        <end position="315"/>
    </location>
</feature>
<keyword evidence="5" id="KW-0133">Cell shape</keyword>
<dbReference type="InterPro" id="IPR001182">
    <property type="entry name" value="FtsW/RodA"/>
</dbReference>
<evidence type="ECO:0000313" key="19">
    <source>
        <dbReference type="EMBL" id="MBE5023948.1"/>
    </source>
</evidence>
<name>A0ABR9QS84_9ACTN</name>
<proteinExistence type="inferred from homology"/>
<dbReference type="PANTHER" id="PTHR30474">
    <property type="entry name" value="CELL CYCLE PROTEIN"/>
    <property type="match status" value="1"/>
</dbReference>
<evidence type="ECO:0000256" key="13">
    <source>
        <dbReference type="ARBA" id="ARBA00041418"/>
    </source>
</evidence>
<comment type="subcellular location">
    <subcellularLocation>
        <location evidence="1">Membrane</location>
        <topology evidence="1">Multi-pass membrane protein</topology>
    </subcellularLocation>
</comment>
<keyword evidence="19" id="KW-0131">Cell cycle</keyword>
<evidence type="ECO:0000256" key="3">
    <source>
        <dbReference type="ARBA" id="ARBA00022679"/>
    </source>
</evidence>
<feature type="transmembrane region" description="Helical" evidence="18">
    <location>
        <begin position="99"/>
        <end position="118"/>
    </location>
</feature>
<dbReference type="Pfam" id="PF01098">
    <property type="entry name" value="FTSW_RODA_SPOVE"/>
    <property type="match status" value="1"/>
</dbReference>
<keyword evidence="4 18" id="KW-0812">Transmembrane</keyword>
<evidence type="ECO:0000256" key="8">
    <source>
        <dbReference type="ARBA" id="ARBA00023136"/>
    </source>
</evidence>
<evidence type="ECO:0000256" key="2">
    <source>
        <dbReference type="ARBA" id="ARBA00022676"/>
    </source>
</evidence>
<feature type="transmembrane region" description="Helical" evidence="18">
    <location>
        <begin position="327"/>
        <end position="346"/>
    </location>
</feature>
<feature type="compositionally biased region" description="Gly residues" evidence="17">
    <location>
        <begin position="456"/>
        <end position="468"/>
    </location>
</feature>
<feature type="region of interest" description="Disordered" evidence="17">
    <location>
        <begin position="414"/>
        <end position="498"/>
    </location>
</feature>
<sequence>MARTSASRGASRAARERSGRSVFGVPERFMRPRLVLVAAVACLVGFGALMVFSASSVSAMNTTGDAAYYLKRELVFIALGAVVAVALARIDYHWWVRRLLMPIWVVTAGMLLFVLVAGTDNDMGASRWIDLGFFDLQPSEFAKMTIIFTAANLAERYYEEGTLDFSSFWKLLAAGVGVPLLLILLQPDKGTTMVLGLTLLVMGYLAGMPRGILAGVLLLGVVGLFIVSVRDAYSLERLQAMIDPWSDPYDKGYHLIQGFYAFGSGGLFGVGIGFSRQKYSYLPMAHNDFIFAVIGEECGLVGTLGMLAGFAVFMWAGLEIARRAPDFAGRLVAAGCTSLVMIQLLLNVSGVLGLFPLSGKPIPFVSYGGSSMIASLMIVGMIASVSVHSRLPETEHDDARRSWRQVDAGLGEASAPGLSFVGEATPRSRRGRDLAPGDTGDLGAARTTKAAPSRARGGGLKVVQGGGSRDGRARIDLGPSAADRLRGRNGGRGGARRR</sequence>
<protein>
    <recommendedName>
        <fullName evidence="12">Probable peptidoglycan glycosyltransferase FtsW</fullName>
        <ecNumber evidence="14">2.4.99.28</ecNumber>
    </recommendedName>
    <alternativeName>
        <fullName evidence="13">Cell division protein FtsW</fullName>
    </alternativeName>
    <alternativeName>
        <fullName evidence="10">Cell wall polymerase</fullName>
    </alternativeName>
    <alternativeName>
        <fullName evidence="9">Peptidoglycan polymerase</fullName>
    </alternativeName>
</protein>
<evidence type="ECO:0000256" key="10">
    <source>
        <dbReference type="ARBA" id="ARBA00033270"/>
    </source>
</evidence>
<keyword evidence="3" id="KW-0808">Transferase</keyword>
<keyword evidence="6" id="KW-0573">Peptidoglycan synthesis</keyword>
<dbReference type="EMBL" id="JADCJZ010000001">
    <property type="protein sequence ID" value="MBE5023948.1"/>
    <property type="molecule type" value="Genomic_DNA"/>
</dbReference>
<evidence type="ECO:0000256" key="6">
    <source>
        <dbReference type="ARBA" id="ARBA00022984"/>
    </source>
</evidence>
<comment type="similarity">
    <text evidence="11">Belongs to the SEDS family. FtsW subfamily.</text>
</comment>